<organism evidence="1 2">
    <name type="scientific">Habropoda laboriosa</name>
    <dbReference type="NCBI Taxonomy" id="597456"/>
    <lineage>
        <taxon>Eukaryota</taxon>
        <taxon>Metazoa</taxon>
        <taxon>Ecdysozoa</taxon>
        <taxon>Arthropoda</taxon>
        <taxon>Hexapoda</taxon>
        <taxon>Insecta</taxon>
        <taxon>Pterygota</taxon>
        <taxon>Neoptera</taxon>
        <taxon>Endopterygota</taxon>
        <taxon>Hymenoptera</taxon>
        <taxon>Apocrita</taxon>
        <taxon>Aculeata</taxon>
        <taxon>Apoidea</taxon>
        <taxon>Anthophila</taxon>
        <taxon>Apidae</taxon>
        <taxon>Habropoda</taxon>
    </lineage>
</organism>
<gene>
    <name evidence="1" type="ORF">WH47_06158</name>
</gene>
<protein>
    <recommendedName>
        <fullName evidence="3">Endonuclease/exonuclease/phosphatase domain-containing protein</fullName>
    </recommendedName>
</protein>
<keyword evidence="2" id="KW-1185">Reference proteome</keyword>
<sequence>MSVLSDENRGKKRRVNDDCVTDDFEHEELTRVKNVSDKLRRFVLSENNRISKVACEGILGLMSEYEECVMRVIAKNERLEGRLQERQLQERESVRRMNVPECYADVAKRNVGMSDARVNRDGVNARASVRENVSMRENTRARVRESKVAPRKAYAVVVKPVNESVDVTSEEIKKKVLNEVSELLNVRVSALRKTRNVGIAIETVTERERGQLNARGVKTVMDELRQFTHERKIDVLLLQEPHCLRNKPTGIGINAKSITDTKTFSNIKTAHKVSPHGIRARSRALASRGSSLLRGFRWRPAVGGRPLRPPFNAQLRTGTD</sequence>
<evidence type="ECO:0000313" key="2">
    <source>
        <dbReference type="Proteomes" id="UP000053825"/>
    </source>
</evidence>
<reference evidence="1 2" key="1">
    <citation type="submission" date="2015-07" db="EMBL/GenBank/DDBJ databases">
        <title>The genome of Habropoda laboriosa.</title>
        <authorList>
            <person name="Pan H."/>
            <person name="Kapheim K."/>
        </authorList>
    </citation>
    <scope>NUCLEOTIDE SEQUENCE [LARGE SCALE GENOMIC DNA]</scope>
    <source>
        <strain evidence="1">0110345459</strain>
    </source>
</reference>
<name>A0A0L7QT67_9HYME</name>
<evidence type="ECO:0008006" key="3">
    <source>
        <dbReference type="Google" id="ProtNLM"/>
    </source>
</evidence>
<dbReference type="Gene3D" id="3.60.10.10">
    <property type="entry name" value="Endonuclease/exonuclease/phosphatase"/>
    <property type="match status" value="1"/>
</dbReference>
<dbReference type="AlphaFoldDB" id="A0A0L7QT67"/>
<dbReference type="Proteomes" id="UP000053825">
    <property type="component" value="Unassembled WGS sequence"/>
</dbReference>
<dbReference type="SUPFAM" id="SSF56219">
    <property type="entry name" value="DNase I-like"/>
    <property type="match status" value="1"/>
</dbReference>
<proteinExistence type="predicted"/>
<accession>A0A0L7QT67</accession>
<evidence type="ECO:0000313" key="1">
    <source>
        <dbReference type="EMBL" id="KOC61820.1"/>
    </source>
</evidence>
<dbReference type="EMBL" id="KQ414754">
    <property type="protein sequence ID" value="KOC61820.1"/>
    <property type="molecule type" value="Genomic_DNA"/>
</dbReference>
<dbReference type="InterPro" id="IPR036691">
    <property type="entry name" value="Endo/exonu/phosph_ase_sf"/>
</dbReference>